<sequence length="300" mass="33357">MGTNTINKSEIGEPFAEKNVLFDSTSADQPTSNQDLENESRSEPEIYLLISRGGRKHDPHGGQRIRLFGPFGPRGPKGFELREKMCTVVLLILENLGMGHISCIILEENLLTNAVMALNFIANQDTMENLVVVLMVLTPVNMEMDPEVVPVADLKLKKTLVILLGNTDIGPEVVLAMDVKQFHRRKPGNRERNPREDFQSRRNGGRLEVDSKGNWDIIPTIPNIINMNLVSVMVVDLNIVVTDPNRITNRVQVLDVFMLVVDLNIVCTNPNQSSDKTIQAKVSMMAADLNMAGTDLICNT</sequence>
<gene>
    <name evidence="1" type="ORF">ACOLOM_LOCUS6323</name>
</gene>
<comment type="caution">
    <text evidence="1">The sequence shown here is derived from an EMBL/GenBank/DDBJ whole genome shotgun (WGS) entry which is preliminary data.</text>
</comment>
<keyword evidence="2" id="KW-1185">Reference proteome</keyword>
<dbReference type="EMBL" id="CAJVPT010012866">
    <property type="protein sequence ID" value="CAG8591066.1"/>
    <property type="molecule type" value="Genomic_DNA"/>
</dbReference>
<organism evidence="1 2">
    <name type="scientific">Acaulospora colombiana</name>
    <dbReference type="NCBI Taxonomy" id="27376"/>
    <lineage>
        <taxon>Eukaryota</taxon>
        <taxon>Fungi</taxon>
        <taxon>Fungi incertae sedis</taxon>
        <taxon>Mucoromycota</taxon>
        <taxon>Glomeromycotina</taxon>
        <taxon>Glomeromycetes</taxon>
        <taxon>Diversisporales</taxon>
        <taxon>Acaulosporaceae</taxon>
        <taxon>Acaulospora</taxon>
    </lineage>
</organism>
<proteinExistence type="predicted"/>
<evidence type="ECO:0000313" key="2">
    <source>
        <dbReference type="Proteomes" id="UP000789525"/>
    </source>
</evidence>
<dbReference type="Proteomes" id="UP000789525">
    <property type="component" value="Unassembled WGS sequence"/>
</dbReference>
<name>A0ACA9MGH9_9GLOM</name>
<reference evidence="1" key="1">
    <citation type="submission" date="2021-06" db="EMBL/GenBank/DDBJ databases">
        <authorList>
            <person name="Kallberg Y."/>
            <person name="Tangrot J."/>
            <person name="Rosling A."/>
        </authorList>
    </citation>
    <scope>NUCLEOTIDE SEQUENCE</scope>
    <source>
        <strain evidence="1">CL356</strain>
    </source>
</reference>
<evidence type="ECO:0000313" key="1">
    <source>
        <dbReference type="EMBL" id="CAG8591066.1"/>
    </source>
</evidence>
<protein>
    <submittedName>
        <fullName evidence="1">14937_t:CDS:1</fullName>
    </submittedName>
</protein>
<accession>A0ACA9MGH9</accession>